<organism evidence="1 2">
    <name type="scientific">Falsiruegeria litorea R37</name>
    <dbReference type="NCBI Taxonomy" id="1200284"/>
    <lineage>
        <taxon>Bacteria</taxon>
        <taxon>Pseudomonadati</taxon>
        <taxon>Pseudomonadota</taxon>
        <taxon>Alphaproteobacteria</taxon>
        <taxon>Rhodobacterales</taxon>
        <taxon>Roseobacteraceae</taxon>
        <taxon>Falsiruegeria</taxon>
    </lineage>
</organism>
<name>A0A1Y5TZC9_9RHOB</name>
<proteinExistence type="predicted"/>
<keyword evidence="2" id="KW-1185">Reference proteome</keyword>
<dbReference type="Proteomes" id="UP000193077">
    <property type="component" value="Unassembled WGS sequence"/>
</dbReference>
<gene>
    <name evidence="1" type="ORF">TRL7639_04286</name>
</gene>
<evidence type="ECO:0000313" key="2">
    <source>
        <dbReference type="Proteomes" id="UP000193077"/>
    </source>
</evidence>
<dbReference type="AlphaFoldDB" id="A0A1Y5TZC9"/>
<accession>A0A1Y5TZC9</accession>
<dbReference type="EMBL" id="FWFO01000006">
    <property type="protein sequence ID" value="SLN71996.1"/>
    <property type="molecule type" value="Genomic_DNA"/>
</dbReference>
<sequence length="86" mass="9256">MAHVAVGFFDQLANVLHHLVGLLGRVVAVDVDRIIQVLRALSPQINGLAALGDNGLTQVVVQVLLRVRLGRVELAYARVSHVLDSV</sequence>
<evidence type="ECO:0000313" key="1">
    <source>
        <dbReference type="EMBL" id="SLN71996.1"/>
    </source>
</evidence>
<reference evidence="1 2" key="1">
    <citation type="submission" date="2017-03" db="EMBL/GenBank/DDBJ databases">
        <authorList>
            <person name="Afonso C.L."/>
            <person name="Miller P.J."/>
            <person name="Scott M.A."/>
            <person name="Spackman E."/>
            <person name="Goraichik I."/>
            <person name="Dimitrov K.M."/>
            <person name="Suarez D.L."/>
            <person name="Swayne D.E."/>
        </authorList>
    </citation>
    <scope>NUCLEOTIDE SEQUENCE [LARGE SCALE GENOMIC DNA]</scope>
    <source>
        <strain evidence="1 2">CECT 7639</strain>
    </source>
</reference>
<protein>
    <submittedName>
        <fullName evidence="1">Uncharacterized protein</fullName>
    </submittedName>
</protein>